<evidence type="ECO:0000313" key="2">
    <source>
        <dbReference type="EMBL" id="KAF3100711.1"/>
    </source>
</evidence>
<feature type="chain" id="PRO_5028856260" description="Cyanovirin-N domain-containing protein" evidence="1">
    <location>
        <begin position="26"/>
        <end position="309"/>
    </location>
</feature>
<proteinExistence type="predicted"/>
<evidence type="ECO:0000256" key="1">
    <source>
        <dbReference type="SAM" id="SignalP"/>
    </source>
</evidence>
<evidence type="ECO:0000313" key="3">
    <source>
        <dbReference type="Proteomes" id="UP000475325"/>
    </source>
</evidence>
<protein>
    <recommendedName>
        <fullName evidence="4">Cyanovirin-N domain-containing protein</fullName>
    </recommendedName>
</protein>
<sequence length="309" mass="33864">MNLSHIPFPSLILLILSLNIPSIIGVPVEDTIKADVVRNLEGPSKTEPIQATPKHLAPRPVWTSYYSQSFSIRCDEPGVAFDQAQARSVAHADRLVPWNGPITFILGADRPTALDVIAQFTILCRGCKCMYRPGLGLVLETEGDSVCPDSTRDFCIFFLDCKCEVNLEVPASPTLTPVEVTIGGKRKTMYLLGDQVGYIGEDLPAPKRRGGLSDVRPGQFDSYSGSGRNVVGSIEPPRRQLAPGTKEPYYLEGPESDADLDPLSVFPFGQRNLDDSDGFGIFKRDSKGIARRSKYNGVELRKAETYSRG</sequence>
<feature type="signal peptide" evidence="1">
    <location>
        <begin position="1"/>
        <end position="25"/>
    </location>
</feature>
<organism evidence="2 3">
    <name type="scientific">Orbilia oligospora</name>
    <name type="common">Nematode-trapping fungus</name>
    <name type="synonym">Arthrobotrys oligospora</name>
    <dbReference type="NCBI Taxonomy" id="2813651"/>
    <lineage>
        <taxon>Eukaryota</taxon>
        <taxon>Fungi</taxon>
        <taxon>Dikarya</taxon>
        <taxon>Ascomycota</taxon>
        <taxon>Pezizomycotina</taxon>
        <taxon>Orbiliomycetes</taxon>
        <taxon>Orbiliales</taxon>
        <taxon>Orbiliaceae</taxon>
        <taxon>Orbilia</taxon>
    </lineage>
</organism>
<reference evidence="2 3" key="1">
    <citation type="submission" date="2019-06" db="EMBL/GenBank/DDBJ databases">
        <authorList>
            <person name="Palmer J.M."/>
        </authorList>
    </citation>
    <scope>NUCLEOTIDE SEQUENCE [LARGE SCALE GENOMIC DNA]</scope>
    <source>
        <strain evidence="2 3">TWF102</strain>
    </source>
</reference>
<dbReference type="EMBL" id="WIQW01000025">
    <property type="protein sequence ID" value="KAF3100711.1"/>
    <property type="molecule type" value="Genomic_DNA"/>
</dbReference>
<dbReference type="Proteomes" id="UP000475325">
    <property type="component" value="Unassembled WGS sequence"/>
</dbReference>
<keyword evidence="1" id="KW-0732">Signal</keyword>
<comment type="caution">
    <text evidence="2">The sequence shown here is derived from an EMBL/GenBank/DDBJ whole genome shotgun (WGS) entry which is preliminary data.</text>
</comment>
<evidence type="ECO:0008006" key="4">
    <source>
        <dbReference type="Google" id="ProtNLM"/>
    </source>
</evidence>
<gene>
    <name evidence="2" type="ORF">TWF102_005092</name>
</gene>
<name>A0A7C8J7U1_ORBOL</name>
<dbReference type="AlphaFoldDB" id="A0A7C8J7U1"/>
<accession>A0A7C8J7U1</accession>